<organism evidence="3 4">
    <name type="scientific">Trichogramma kaykai</name>
    <dbReference type="NCBI Taxonomy" id="54128"/>
    <lineage>
        <taxon>Eukaryota</taxon>
        <taxon>Metazoa</taxon>
        <taxon>Ecdysozoa</taxon>
        <taxon>Arthropoda</taxon>
        <taxon>Hexapoda</taxon>
        <taxon>Insecta</taxon>
        <taxon>Pterygota</taxon>
        <taxon>Neoptera</taxon>
        <taxon>Endopterygota</taxon>
        <taxon>Hymenoptera</taxon>
        <taxon>Apocrita</taxon>
        <taxon>Proctotrupomorpha</taxon>
        <taxon>Chalcidoidea</taxon>
        <taxon>Trichogrammatidae</taxon>
        <taxon>Trichogramma</taxon>
    </lineage>
</organism>
<dbReference type="AlphaFoldDB" id="A0ABD2WEV8"/>
<keyword evidence="2" id="KW-0732">Signal</keyword>
<evidence type="ECO:0000256" key="2">
    <source>
        <dbReference type="SAM" id="SignalP"/>
    </source>
</evidence>
<feature type="coiled-coil region" evidence="1">
    <location>
        <begin position="51"/>
        <end position="92"/>
    </location>
</feature>
<dbReference type="EMBL" id="JBJJXI010000109">
    <property type="protein sequence ID" value="KAL3391550.1"/>
    <property type="molecule type" value="Genomic_DNA"/>
</dbReference>
<keyword evidence="4" id="KW-1185">Reference proteome</keyword>
<evidence type="ECO:0000256" key="1">
    <source>
        <dbReference type="SAM" id="Coils"/>
    </source>
</evidence>
<dbReference type="Gene3D" id="1.20.5.50">
    <property type="match status" value="1"/>
</dbReference>
<evidence type="ECO:0000313" key="4">
    <source>
        <dbReference type="Proteomes" id="UP001627154"/>
    </source>
</evidence>
<gene>
    <name evidence="3" type="ORF">TKK_013861</name>
</gene>
<name>A0ABD2WEV8_9HYME</name>
<comment type="caution">
    <text evidence="3">The sequence shown here is derived from an EMBL/GenBank/DDBJ whole genome shotgun (WGS) entry which is preliminary data.</text>
</comment>
<evidence type="ECO:0000313" key="3">
    <source>
        <dbReference type="EMBL" id="KAL3391550.1"/>
    </source>
</evidence>
<feature type="chain" id="PRO_5044888397" evidence="2">
    <location>
        <begin position="18"/>
        <end position="147"/>
    </location>
</feature>
<dbReference type="Proteomes" id="UP001627154">
    <property type="component" value="Unassembled WGS sequence"/>
</dbReference>
<proteinExistence type="predicted"/>
<protein>
    <submittedName>
        <fullName evidence="3">Uncharacterized protein</fullName>
    </submittedName>
</protein>
<sequence>MSIRSVIVFFSIALCSSGIINCLSLDTSSLVSPMTEVLKLEANINHTYVEMQSAAESLRSLEERRDVLEGQLNELADLVQRQVKRMEKLENDLIVQMNARHGSVSDIQKQLFDALKAEDAAKALFNDQSYKQYYDRLDHYCSRSTST</sequence>
<feature type="signal peptide" evidence="2">
    <location>
        <begin position="1"/>
        <end position="17"/>
    </location>
</feature>
<reference evidence="3 4" key="1">
    <citation type="journal article" date="2024" name="bioRxiv">
        <title>A reference genome for Trichogramma kaykai: A tiny desert-dwelling parasitoid wasp with competing sex-ratio distorters.</title>
        <authorList>
            <person name="Culotta J."/>
            <person name="Lindsey A.R."/>
        </authorList>
    </citation>
    <scope>NUCLEOTIDE SEQUENCE [LARGE SCALE GENOMIC DNA]</scope>
    <source>
        <strain evidence="3 4">KSX58</strain>
    </source>
</reference>
<keyword evidence="1" id="KW-0175">Coiled coil</keyword>
<accession>A0ABD2WEV8</accession>